<organism evidence="1 2">
    <name type="scientific">Citrus sinensis</name>
    <name type="common">Sweet orange</name>
    <name type="synonym">Citrus aurantium var. sinensis</name>
    <dbReference type="NCBI Taxonomy" id="2711"/>
    <lineage>
        <taxon>Eukaryota</taxon>
        <taxon>Viridiplantae</taxon>
        <taxon>Streptophyta</taxon>
        <taxon>Embryophyta</taxon>
        <taxon>Tracheophyta</taxon>
        <taxon>Spermatophyta</taxon>
        <taxon>Magnoliopsida</taxon>
        <taxon>eudicotyledons</taxon>
        <taxon>Gunneridae</taxon>
        <taxon>Pentapetalae</taxon>
        <taxon>rosids</taxon>
        <taxon>malvids</taxon>
        <taxon>Sapindales</taxon>
        <taxon>Rutaceae</taxon>
        <taxon>Aurantioideae</taxon>
        <taxon>Citrus</taxon>
    </lineage>
</organism>
<proteinExistence type="predicted"/>
<protein>
    <submittedName>
        <fullName evidence="1">Uncharacterized protein</fullName>
    </submittedName>
</protein>
<sequence>MGIFYKRGEKKAKNRETSSLGCPTLKKDAREKNYADSVSIMSNELIELTKKDNIQEKDGCTAMHKALVEGDGEVVHFLGKLDLESRPVVEDNGLMTPLHRAAVDGDGGVITEIASSESLAKLTSNDETALILAVKNSQIDAFKILMEETKRHNLEHLFSATDKEGNSILHLAALNKLIVIVNLLLESSCSHKNQINSKNNQGQTALDICNANSEDRVSKEIGSILERAAARQQSAHFPELPTDTTSGSWNFTRFPIETRNVILMVLGMIATAFFTSAYDLPNGFVKGNHPQGENFDAKDVISGKLPAVVYLMVFNSAGFITTMAAITILVWPLQLRTILLFLVICICVVYVMFVDEVTPKFNVSVGKFSVSSIALMWSLVAALSLSGISILSMLGKYTSSLWRFIVWLSMKRANWWSNNTVEDLEASSI</sequence>
<evidence type="ECO:0000313" key="1">
    <source>
        <dbReference type="EMBL" id="KAH9678569.1"/>
    </source>
</evidence>
<keyword evidence="2" id="KW-1185">Reference proteome</keyword>
<comment type="caution">
    <text evidence="1">The sequence shown here is derived from an EMBL/GenBank/DDBJ whole genome shotgun (WGS) entry which is preliminary data.</text>
</comment>
<accession>A0ACB8HUW6</accession>
<reference evidence="2" key="1">
    <citation type="journal article" date="2023" name="Hortic. Res.">
        <title>A chromosome-level phased genome enabling allele-level studies in sweet orange: a case study on citrus Huanglongbing tolerance.</title>
        <authorList>
            <person name="Wu B."/>
            <person name="Yu Q."/>
            <person name="Deng Z."/>
            <person name="Duan Y."/>
            <person name="Luo F."/>
            <person name="Gmitter F. Jr."/>
        </authorList>
    </citation>
    <scope>NUCLEOTIDE SEQUENCE [LARGE SCALE GENOMIC DNA]</scope>
    <source>
        <strain evidence="2">cv. Valencia</strain>
    </source>
</reference>
<dbReference type="Proteomes" id="UP000829398">
    <property type="component" value="Chromosome 9"/>
</dbReference>
<evidence type="ECO:0000313" key="2">
    <source>
        <dbReference type="Proteomes" id="UP000829398"/>
    </source>
</evidence>
<dbReference type="EMBL" id="CM039178">
    <property type="protein sequence ID" value="KAH9678569.1"/>
    <property type="molecule type" value="Genomic_DNA"/>
</dbReference>
<name>A0ACB8HUW6_CITSI</name>
<gene>
    <name evidence="1" type="ORF">KPL71_025769</name>
</gene>